<name>A0A0N4Y4N0_NIPBR</name>
<sequence>MLNSQATSDYLRVDVCRANLRHFSCPRSLDSIVSQDEKYVFYINPAKLACQPVDQLQAEAVLEGWDQKAG</sequence>
<protein>
    <submittedName>
        <fullName evidence="3">Transposase</fullName>
    </submittedName>
</protein>
<dbReference type="WBParaSite" id="NBR_0001086701-mRNA-1">
    <property type="protein sequence ID" value="NBR_0001086701-mRNA-1"/>
    <property type="gene ID" value="NBR_0001086701"/>
</dbReference>
<dbReference type="AlphaFoldDB" id="A0A0N4Y4N0"/>
<accession>A0A0N4Y4N0</accession>
<proteinExistence type="predicted"/>
<dbReference type="EMBL" id="UYSL01020404">
    <property type="protein sequence ID" value="VDL74457.1"/>
    <property type="molecule type" value="Genomic_DNA"/>
</dbReference>
<evidence type="ECO:0000313" key="3">
    <source>
        <dbReference type="WBParaSite" id="NBR_0001086701-mRNA-1"/>
    </source>
</evidence>
<gene>
    <name evidence="1" type="ORF">NBR_LOCUS10868</name>
</gene>
<dbReference type="Proteomes" id="UP000271162">
    <property type="component" value="Unassembled WGS sequence"/>
</dbReference>
<evidence type="ECO:0000313" key="2">
    <source>
        <dbReference type="Proteomes" id="UP000271162"/>
    </source>
</evidence>
<reference evidence="3" key="1">
    <citation type="submission" date="2017-02" db="UniProtKB">
        <authorList>
            <consortium name="WormBaseParasite"/>
        </authorList>
    </citation>
    <scope>IDENTIFICATION</scope>
</reference>
<keyword evidence="2" id="KW-1185">Reference proteome</keyword>
<reference evidence="1 2" key="2">
    <citation type="submission" date="2018-11" db="EMBL/GenBank/DDBJ databases">
        <authorList>
            <consortium name="Pathogen Informatics"/>
        </authorList>
    </citation>
    <scope>NUCLEOTIDE SEQUENCE [LARGE SCALE GENOMIC DNA]</scope>
</reference>
<organism evidence="3">
    <name type="scientific">Nippostrongylus brasiliensis</name>
    <name type="common">Rat hookworm</name>
    <dbReference type="NCBI Taxonomy" id="27835"/>
    <lineage>
        <taxon>Eukaryota</taxon>
        <taxon>Metazoa</taxon>
        <taxon>Ecdysozoa</taxon>
        <taxon>Nematoda</taxon>
        <taxon>Chromadorea</taxon>
        <taxon>Rhabditida</taxon>
        <taxon>Rhabditina</taxon>
        <taxon>Rhabditomorpha</taxon>
        <taxon>Strongyloidea</taxon>
        <taxon>Heligmosomidae</taxon>
        <taxon>Nippostrongylus</taxon>
    </lineage>
</organism>
<evidence type="ECO:0000313" key="1">
    <source>
        <dbReference type="EMBL" id="VDL74457.1"/>
    </source>
</evidence>